<sequence length="157" mass="18697">MSTQTETRSRSEILSEIAELEARIDELRALLPTCIKTFFRFRCRPEKYVWVYAENREQAEQRLHARMQRNYNDKGKTWELVSKVVDQYNDPQIAAAQSHGNLLTYLSENEAREFFNDYQANERGKAPDPNRPKHFPQSQLERDVSDWELFQRRKGNL</sequence>
<evidence type="ECO:0000313" key="2">
    <source>
        <dbReference type="Proteomes" id="UP000318626"/>
    </source>
</evidence>
<gene>
    <name evidence="1" type="ORF">Pan97_30140</name>
</gene>
<reference evidence="2" key="1">
    <citation type="submission" date="2019-02" db="EMBL/GenBank/DDBJ databases">
        <title>Deep-cultivation of Planctomycetes and their phenomic and genomic characterization uncovers novel biology.</title>
        <authorList>
            <person name="Wiegand S."/>
            <person name="Jogler M."/>
            <person name="Boedeker C."/>
            <person name="Pinto D."/>
            <person name="Vollmers J."/>
            <person name="Rivas-Marin E."/>
            <person name="Kohn T."/>
            <person name="Peeters S.H."/>
            <person name="Heuer A."/>
            <person name="Rast P."/>
            <person name="Oberbeckmann S."/>
            <person name="Bunk B."/>
            <person name="Jeske O."/>
            <person name="Meyerdierks A."/>
            <person name="Storesund J.E."/>
            <person name="Kallscheuer N."/>
            <person name="Luecker S."/>
            <person name="Lage O.M."/>
            <person name="Pohl T."/>
            <person name="Merkel B.J."/>
            <person name="Hornburger P."/>
            <person name="Mueller R.-W."/>
            <person name="Bruemmer F."/>
            <person name="Labrenz M."/>
            <person name="Spormann A.M."/>
            <person name="Op den Camp H."/>
            <person name="Overmann J."/>
            <person name="Amann R."/>
            <person name="Jetten M.S.M."/>
            <person name="Mascher T."/>
            <person name="Medema M.H."/>
            <person name="Devos D.P."/>
            <person name="Kaster A.-K."/>
            <person name="Ovreas L."/>
            <person name="Rohde M."/>
            <person name="Galperin M.Y."/>
            <person name="Jogler C."/>
        </authorList>
    </citation>
    <scope>NUCLEOTIDE SEQUENCE [LARGE SCALE GENOMIC DNA]</scope>
    <source>
        <strain evidence="2">Pan97</strain>
    </source>
</reference>
<accession>A0A518C9T1</accession>
<dbReference type="EMBL" id="CP036289">
    <property type="protein sequence ID" value="QDU75970.1"/>
    <property type="molecule type" value="Genomic_DNA"/>
</dbReference>
<organism evidence="1 2">
    <name type="scientific">Bremerella volcania</name>
    <dbReference type="NCBI Taxonomy" id="2527984"/>
    <lineage>
        <taxon>Bacteria</taxon>
        <taxon>Pseudomonadati</taxon>
        <taxon>Planctomycetota</taxon>
        <taxon>Planctomycetia</taxon>
        <taxon>Pirellulales</taxon>
        <taxon>Pirellulaceae</taxon>
        <taxon>Bremerella</taxon>
    </lineage>
</organism>
<keyword evidence="2" id="KW-1185">Reference proteome</keyword>
<proteinExistence type="predicted"/>
<protein>
    <submittedName>
        <fullName evidence="1">Uncharacterized protein</fullName>
    </submittedName>
</protein>
<dbReference type="RefSeq" id="WP_144973731.1">
    <property type="nucleotide sequence ID" value="NZ_CP036289.1"/>
</dbReference>
<name>A0A518C9T1_9BACT</name>
<evidence type="ECO:0000313" key="1">
    <source>
        <dbReference type="EMBL" id="QDU75970.1"/>
    </source>
</evidence>
<dbReference type="OrthoDB" id="284302at2"/>
<dbReference type="KEGG" id="bvo:Pan97_30140"/>
<dbReference type="AlphaFoldDB" id="A0A518C9T1"/>
<dbReference type="Proteomes" id="UP000318626">
    <property type="component" value="Chromosome"/>
</dbReference>